<feature type="compositionally biased region" description="Basic and acidic residues" evidence="5">
    <location>
        <begin position="71"/>
        <end position="83"/>
    </location>
</feature>
<dbReference type="GO" id="GO:0046872">
    <property type="term" value="F:metal ion binding"/>
    <property type="evidence" value="ECO:0007669"/>
    <property type="project" value="UniProtKB-KW"/>
</dbReference>
<dbReference type="GO" id="GO:0006809">
    <property type="term" value="P:nitric oxide biosynthetic process"/>
    <property type="evidence" value="ECO:0007669"/>
    <property type="project" value="InterPro"/>
</dbReference>
<dbReference type="Gene3D" id="3.90.340.10">
    <property type="entry name" value="Nitric Oxide Synthase, Chain A, domain 1"/>
    <property type="match status" value="1"/>
</dbReference>
<keyword evidence="2" id="KW-0479">Metal-binding</keyword>
<dbReference type="AlphaFoldDB" id="A0A499V476"/>
<feature type="compositionally biased region" description="Basic and acidic residues" evidence="5">
    <location>
        <begin position="99"/>
        <end position="110"/>
    </location>
</feature>
<keyword evidence="4" id="KW-0408">Iron</keyword>
<keyword evidence="1" id="KW-0349">Heme</keyword>
<evidence type="ECO:0000256" key="1">
    <source>
        <dbReference type="ARBA" id="ARBA00022617"/>
    </source>
</evidence>
<protein>
    <recommendedName>
        <fullName evidence="6">Nitric oxide synthase (NOS) domain-containing protein</fullName>
    </recommendedName>
</protein>
<keyword evidence="3" id="KW-0560">Oxidoreductase</keyword>
<dbReference type="InterPro" id="IPR050607">
    <property type="entry name" value="NOS"/>
</dbReference>
<accession>A0A499V476</accession>
<dbReference type="InterPro" id="IPR004030">
    <property type="entry name" value="NOS_N"/>
</dbReference>
<feature type="region of interest" description="Disordered" evidence="5">
    <location>
        <begin position="1"/>
        <end position="147"/>
    </location>
</feature>
<dbReference type="InterPro" id="IPR044943">
    <property type="entry name" value="NOS_dom_1"/>
</dbReference>
<dbReference type="InterPro" id="IPR044940">
    <property type="entry name" value="NOS_dom_2"/>
</dbReference>
<dbReference type="RefSeq" id="WP_010982969.1">
    <property type="nucleotide sequence ID" value="NZ_BAABTN010000004.1"/>
</dbReference>
<feature type="compositionally biased region" description="Basic and acidic residues" evidence="5">
    <location>
        <begin position="124"/>
        <end position="147"/>
    </location>
</feature>
<dbReference type="GO" id="GO:0004517">
    <property type="term" value="F:nitric-oxide synthase activity"/>
    <property type="evidence" value="ECO:0007669"/>
    <property type="project" value="InterPro"/>
</dbReference>
<dbReference type="InterPro" id="IPR036119">
    <property type="entry name" value="NOS_N_sf"/>
</dbReference>
<dbReference type="Gene3D" id="3.90.440.10">
    <property type="entry name" value="Nitric Oxide Synthase,Heme Domain,Chain A domain 2"/>
    <property type="match status" value="1"/>
</dbReference>
<dbReference type="EMBL" id="AP019621">
    <property type="protein sequence ID" value="BBJ49203.1"/>
    <property type="molecule type" value="Genomic_DNA"/>
</dbReference>
<dbReference type="PROSITE" id="PS60001">
    <property type="entry name" value="NOS"/>
    <property type="match status" value="1"/>
</dbReference>
<evidence type="ECO:0000313" key="7">
    <source>
        <dbReference type="EMBL" id="BBJ49203.1"/>
    </source>
</evidence>
<name>A0A499V476_STRAX</name>
<reference evidence="7" key="1">
    <citation type="submission" date="2019-04" db="EMBL/GenBank/DDBJ databases">
        <title>Draft genome sequences of Streptomyces avermitilis MC3.</title>
        <authorList>
            <person name="Komaki H."/>
            <person name="Tamura T."/>
            <person name="Hosoyama A."/>
        </authorList>
    </citation>
    <scope>NUCLEOTIDE SEQUENCE</scope>
    <source>
        <strain evidence="7">MC3</strain>
    </source>
</reference>
<dbReference type="GeneID" id="41538628"/>
<evidence type="ECO:0000256" key="5">
    <source>
        <dbReference type="SAM" id="MobiDB-lite"/>
    </source>
</evidence>
<proteinExistence type="predicted"/>
<feature type="domain" description="Nitric oxide synthase (NOS)" evidence="6">
    <location>
        <begin position="206"/>
        <end position="213"/>
    </location>
</feature>
<dbReference type="PANTHER" id="PTHR43410:SF1">
    <property type="entry name" value="NITRIC OXIDE SYNTHASE"/>
    <property type="match status" value="1"/>
</dbReference>
<evidence type="ECO:0000256" key="2">
    <source>
        <dbReference type="ARBA" id="ARBA00022723"/>
    </source>
</evidence>
<dbReference type="PANTHER" id="PTHR43410">
    <property type="entry name" value="NITRIC OXIDE SYNTHASE OXYGENASE"/>
    <property type="match status" value="1"/>
</dbReference>
<evidence type="ECO:0000256" key="4">
    <source>
        <dbReference type="ARBA" id="ARBA00023004"/>
    </source>
</evidence>
<sequence length="516" mass="56440">MADPSGVGRGRGVWTADGSGTGSITGLQGRLLADAPPESAASRPGGDARDRHGAPSRARGWSTETWCAPHGRKDTAGESEHRPPGPTLPGARGWGAARTRGDRPDGHPDHPTGSPTTDGPARPARPDRREEGDGHDGHEGQDGHDGHDLLCAATAFLTLHHTEERLGDPARRIAAAHAEIAETGTYRHTTEELVFGARVAWRNANRCIGRLYWHSLCVRDRRDVRDAKDVAEASADHLREATRDGRIRALITVFAPDAPGRPGPRIWNEQLIRYAGYARPGGAVTGDPRNAGLTALARRLGWPGGPGSPFDVLPLIVQSAGDRPRWFTLPEDAVLEVALTHPEYPWWRSLGLRWHAVPALAGMCLESGGICYPAAPFNGWYMGTEIGARNLADADRYDLLPHLADRLGLDTRSDRSLWKDRALVELNRSVLHSFDRAGVTVTDHHTESLRFLTHLDREERKGRRVGADWSWIVPPISGSATPVFHRTYETVERHPAYVHHPEALARARGEIDEILV</sequence>
<dbReference type="Gene3D" id="3.90.1230.10">
    <property type="entry name" value="Nitric Oxide Synthase, Chain A, domain 3"/>
    <property type="match status" value="1"/>
</dbReference>
<dbReference type="SUPFAM" id="SSF56512">
    <property type="entry name" value="Nitric oxide (NO) synthase oxygenase domain"/>
    <property type="match status" value="1"/>
</dbReference>
<organism evidence="7">
    <name type="scientific">Streptomyces avermitilis</name>
    <dbReference type="NCBI Taxonomy" id="33903"/>
    <lineage>
        <taxon>Bacteria</taxon>
        <taxon>Bacillati</taxon>
        <taxon>Actinomycetota</taxon>
        <taxon>Actinomycetes</taxon>
        <taxon>Kitasatosporales</taxon>
        <taxon>Streptomycetaceae</taxon>
        <taxon>Streptomyces</taxon>
    </lineage>
</organism>
<dbReference type="Pfam" id="PF02898">
    <property type="entry name" value="NO_synthase"/>
    <property type="match status" value="1"/>
</dbReference>
<gene>
    <name evidence="7" type="ORF">SAVMC3_18320</name>
</gene>
<evidence type="ECO:0000256" key="3">
    <source>
        <dbReference type="ARBA" id="ARBA00023002"/>
    </source>
</evidence>
<dbReference type="OMA" id="IWNHQLI"/>
<dbReference type="CDD" id="cd00794">
    <property type="entry name" value="NOS_oxygenase_prok"/>
    <property type="match status" value="1"/>
</dbReference>
<evidence type="ECO:0000259" key="6">
    <source>
        <dbReference type="PROSITE" id="PS60001"/>
    </source>
</evidence>
<dbReference type="InterPro" id="IPR044944">
    <property type="entry name" value="NOS_dom_3"/>
</dbReference>